<keyword evidence="2" id="KW-0547">Nucleotide-binding</keyword>
<dbReference type="Proteomes" id="UP000035642">
    <property type="component" value="Unassembled WGS sequence"/>
</dbReference>
<dbReference type="Gene3D" id="3.40.50.300">
    <property type="entry name" value="P-loop containing nucleotide triphosphate hydrolases"/>
    <property type="match status" value="1"/>
</dbReference>
<evidence type="ECO:0000313" key="9">
    <source>
        <dbReference type="WBParaSite" id="ACAC_0001036101-mRNA-1"/>
    </source>
</evidence>
<dbReference type="GO" id="GO:0005524">
    <property type="term" value="F:ATP binding"/>
    <property type="evidence" value="ECO:0007669"/>
    <property type="project" value="UniProtKB-KW"/>
</dbReference>
<comment type="similarity">
    <text evidence="1">Belongs to the DNA mismatch repair MutS family.</text>
</comment>
<evidence type="ECO:0000256" key="6">
    <source>
        <dbReference type="SAM" id="Phobius"/>
    </source>
</evidence>
<dbReference type="AlphaFoldDB" id="A0A0K0DGW0"/>
<name>A0A0K0DGW0_ANGCA</name>
<protein>
    <submittedName>
        <fullName evidence="9">DNA_MISMATCH_REPAIR_2 domain-containing protein</fullName>
    </submittedName>
</protein>
<feature type="transmembrane region" description="Helical" evidence="6">
    <location>
        <begin position="351"/>
        <end position="371"/>
    </location>
</feature>
<keyword evidence="6" id="KW-0472">Membrane</keyword>
<keyword evidence="6" id="KW-0812">Transmembrane</keyword>
<dbReference type="SUPFAM" id="SSF52540">
    <property type="entry name" value="P-loop containing nucleoside triphosphate hydrolases"/>
    <property type="match status" value="1"/>
</dbReference>
<dbReference type="Pfam" id="PF00488">
    <property type="entry name" value="MutS_V"/>
    <property type="match status" value="1"/>
</dbReference>
<evidence type="ECO:0000256" key="5">
    <source>
        <dbReference type="SAM" id="MobiDB-lite"/>
    </source>
</evidence>
<dbReference type="GO" id="GO:0051026">
    <property type="term" value="P:chiasma assembly"/>
    <property type="evidence" value="ECO:0007669"/>
    <property type="project" value="TreeGrafter"/>
</dbReference>
<reference evidence="8" key="1">
    <citation type="submission" date="2012-09" db="EMBL/GenBank/DDBJ databases">
        <authorList>
            <person name="Martin A.A."/>
        </authorList>
    </citation>
    <scope>NUCLEOTIDE SEQUENCE</scope>
</reference>
<reference evidence="9" key="2">
    <citation type="submission" date="2017-02" db="UniProtKB">
        <authorList>
            <consortium name="WormBaseParasite"/>
        </authorList>
    </citation>
    <scope>IDENTIFICATION</scope>
</reference>
<dbReference type="STRING" id="6313.A0A0K0DGW0"/>
<dbReference type="GO" id="GO:0005634">
    <property type="term" value="C:nucleus"/>
    <property type="evidence" value="ECO:0007669"/>
    <property type="project" value="TreeGrafter"/>
</dbReference>
<keyword evidence="3" id="KW-0067">ATP-binding</keyword>
<dbReference type="PANTHER" id="PTHR11361">
    <property type="entry name" value="DNA MISMATCH REPAIR PROTEIN MUTS FAMILY MEMBER"/>
    <property type="match status" value="1"/>
</dbReference>
<dbReference type="GO" id="GO:0006298">
    <property type="term" value="P:mismatch repair"/>
    <property type="evidence" value="ECO:0007669"/>
    <property type="project" value="InterPro"/>
</dbReference>
<accession>A0A0K0DGW0</accession>
<dbReference type="GO" id="GO:0030983">
    <property type="term" value="F:mismatched DNA binding"/>
    <property type="evidence" value="ECO:0007669"/>
    <property type="project" value="InterPro"/>
</dbReference>
<dbReference type="SMART" id="SM00534">
    <property type="entry name" value="MUTSac"/>
    <property type="match status" value="1"/>
</dbReference>
<evidence type="ECO:0000256" key="1">
    <source>
        <dbReference type="ARBA" id="ARBA00006271"/>
    </source>
</evidence>
<dbReference type="InterPro" id="IPR000432">
    <property type="entry name" value="DNA_mismatch_repair_MutS_C"/>
</dbReference>
<dbReference type="PANTHER" id="PTHR11361:SF20">
    <property type="entry name" value="MUTS PROTEIN HOMOLOG 5"/>
    <property type="match status" value="1"/>
</dbReference>
<dbReference type="GO" id="GO:0140664">
    <property type="term" value="F:ATP-dependent DNA damage sensor activity"/>
    <property type="evidence" value="ECO:0007669"/>
    <property type="project" value="InterPro"/>
</dbReference>
<keyword evidence="8" id="KW-1185">Reference proteome</keyword>
<sequence>MWNRPKFIEESIIDASRVAHPLLQMSTEKFVTNPVSSGGNYSKIKVGLLVYLAHIGSFVPAEVAHMGTVDRIISRIYTTDSVLDGMSTFAKDLDQISISLRRGNERSLIIIDEFGKGTLTEVGLSLLASSLSYWAAKGQSGCPHIFIASHFHALSKLISDHCDILSYHTLEVLRRGAELDFQFRLVEGMVDSSFAAYVAAKMGVPTGVVDRANEVYEHIRSGRTVSEITVDYEGEQENRWLYQQFKGIWNEFETWDLDNDPHGLLALVEKTLFESSCSDEFISDSARAQEKKDQSQKSDDRAVEDISSLTGHRDDHLSSQQHPCIDRNRLREELLLVDFIARKNMLCAADVFLSSLFSVNLLLLLLLVLCVGSYRCKATSLISCEVSVGPYDLASYSDVMMMMAHYAFIHGRPRQLTLG</sequence>
<keyword evidence="6" id="KW-1133">Transmembrane helix</keyword>
<dbReference type="InterPro" id="IPR045076">
    <property type="entry name" value="MutS"/>
</dbReference>
<proteinExistence type="inferred from homology"/>
<organism evidence="8 9">
    <name type="scientific">Angiostrongylus cantonensis</name>
    <name type="common">Rat lungworm</name>
    <dbReference type="NCBI Taxonomy" id="6313"/>
    <lineage>
        <taxon>Eukaryota</taxon>
        <taxon>Metazoa</taxon>
        <taxon>Ecdysozoa</taxon>
        <taxon>Nematoda</taxon>
        <taxon>Chromadorea</taxon>
        <taxon>Rhabditida</taxon>
        <taxon>Rhabditina</taxon>
        <taxon>Rhabditomorpha</taxon>
        <taxon>Strongyloidea</taxon>
        <taxon>Metastrongylidae</taxon>
        <taxon>Angiostrongylus</taxon>
    </lineage>
</organism>
<dbReference type="PROSITE" id="PS00486">
    <property type="entry name" value="DNA_MISMATCH_REPAIR_2"/>
    <property type="match status" value="1"/>
</dbReference>
<evidence type="ECO:0000259" key="7">
    <source>
        <dbReference type="PROSITE" id="PS00486"/>
    </source>
</evidence>
<evidence type="ECO:0000256" key="3">
    <source>
        <dbReference type="ARBA" id="ARBA00022840"/>
    </source>
</evidence>
<evidence type="ECO:0000313" key="8">
    <source>
        <dbReference type="Proteomes" id="UP000035642"/>
    </source>
</evidence>
<keyword evidence="4" id="KW-0238">DNA-binding</keyword>
<dbReference type="WBParaSite" id="ACAC_0001036101-mRNA-1">
    <property type="protein sequence ID" value="ACAC_0001036101-mRNA-1"/>
    <property type="gene ID" value="ACAC_0001036101"/>
</dbReference>
<evidence type="ECO:0000256" key="4">
    <source>
        <dbReference type="ARBA" id="ARBA00023125"/>
    </source>
</evidence>
<feature type="region of interest" description="Disordered" evidence="5">
    <location>
        <begin position="285"/>
        <end position="304"/>
    </location>
</feature>
<feature type="domain" description="DNA mismatch repair proteins mutS family" evidence="7">
    <location>
        <begin position="107"/>
        <end position="123"/>
    </location>
</feature>
<dbReference type="InterPro" id="IPR027417">
    <property type="entry name" value="P-loop_NTPase"/>
</dbReference>
<feature type="compositionally biased region" description="Basic and acidic residues" evidence="5">
    <location>
        <begin position="287"/>
        <end position="304"/>
    </location>
</feature>
<evidence type="ECO:0000256" key="2">
    <source>
        <dbReference type="ARBA" id="ARBA00022741"/>
    </source>
</evidence>